<dbReference type="HOGENOM" id="CLU_2122829_0_0_1"/>
<reference evidence="1" key="1">
    <citation type="submission" date="2014-02" db="EMBL/GenBank/DDBJ databases">
        <title>The Genome Sequence of Trichophyton rubrum (morphotype fischeri) CBS 288.86.</title>
        <authorList>
            <consortium name="The Broad Institute Genomics Platform"/>
            <person name="Cuomo C.A."/>
            <person name="White T.C."/>
            <person name="Graser Y."/>
            <person name="Martinez-Rossi N."/>
            <person name="Heitman J."/>
            <person name="Young S.K."/>
            <person name="Zeng Q."/>
            <person name="Gargeya S."/>
            <person name="Abouelleil A."/>
            <person name="Alvarado L."/>
            <person name="Chapman S.B."/>
            <person name="Gainer-Dewar J."/>
            <person name="Goldberg J."/>
            <person name="Griggs A."/>
            <person name="Gujja S."/>
            <person name="Hansen M."/>
            <person name="Howarth C."/>
            <person name="Imamovic A."/>
            <person name="Larimer J."/>
            <person name="Martinez D."/>
            <person name="Murphy C."/>
            <person name="Pearson M.D."/>
            <person name="Persinoti G."/>
            <person name="Poon T."/>
            <person name="Priest M."/>
            <person name="Roberts A.D."/>
            <person name="Saif S."/>
            <person name="Shea T.D."/>
            <person name="Sykes S.N."/>
            <person name="Wortman J."/>
            <person name="Nusbaum C."/>
            <person name="Birren B."/>
        </authorList>
    </citation>
    <scope>NUCLEOTIDE SEQUENCE [LARGE SCALE GENOMIC DNA]</scope>
    <source>
        <strain evidence="1">CBS 288.86</strain>
    </source>
</reference>
<gene>
    <name evidence="1" type="ORF">H103_03481</name>
</gene>
<dbReference type="AlphaFoldDB" id="A0A022W6D4"/>
<sequence length="114" mass="12584">MALVRSIEKCGGQPPVSPQDLLHPVTVALFKIHGRLRSEVCRVAGVLKDQRLYSNKTDHSGDASPTAGLNKEMSKKLGYYGPDREKVQTTFVMALPYAQHLPESVTLDYSNSIE</sequence>
<evidence type="ECO:0000313" key="1">
    <source>
        <dbReference type="EMBL" id="EZF53603.1"/>
    </source>
</evidence>
<protein>
    <submittedName>
        <fullName evidence="1">Uncharacterized protein</fullName>
    </submittedName>
</protein>
<organism evidence="1">
    <name type="scientific">Trichophyton rubrum CBS 288.86</name>
    <dbReference type="NCBI Taxonomy" id="1215330"/>
    <lineage>
        <taxon>Eukaryota</taxon>
        <taxon>Fungi</taxon>
        <taxon>Dikarya</taxon>
        <taxon>Ascomycota</taxon>
        <taxon>Pezizomycotina</taxon>
        <taxon>Eurotiomycetes</taxon>
        <taxon>Eurotiomycetidae</taxon>
        <taxon>Onygenales</taxon>
        <taxon>Arthrodermataceae</taxon>
        <taxon>Trichophyton</taxon>
    </lineage>
</organism>
<dbReference type="Proteomes" id="UP000023758">
    <property type="component" value="Unassembled WGS sequence"/>
</dbReference>
<accession>A0A022W6D4</accession>
<proteinExistence type="predicted"/>
<name>A0A022W6D4_TRIRU</name>
<dbReference type="EMBL" id="KK207813">
    <property type="protein sequence ID" value="EZF53603.1"/>
    <property type="molecule type" value="Genomic_DNA"/>
</dbReference>